<feature type="domain" description="Duffy-antigen binding" evidence="1">
    <location>
        <begin position="1"/>
        <end position="74"/>
    </location>
</feature>
<organism evidence="2">
    <name type="scientific">Plasmodium falciparum</name>
    <name type="common">malaria parasite P. falciparum</name>
    <dbReference type="NCBI Taxonomy" id="5833"/>
    <lineage>
        <taxon>Eukaryota</taxon>
        <taxon>Sar</taxon>
        <taxon>Alveolata</taxon>
        <taxon>Apicomplexa</taxon>
        <taxon>Aconoidasida</taxon>
        <taxon>Haemosporida</taxon>
        <taxon>Plasmodiidae</taxon>
        <taxon>Plasmodium</taxon>
        <taxon>Plasmodium (Laverania)</taxon>
    </lineage>
</organism>
<dbReference type="SUPFAM" id="SSF140924">
    <property type="entry name" value="Duffy binding domain-like"/>
    <property type="match status" value="1"/>
</dbReference>
<reference evidence="2" key="1">
    <citation type="journal article" date="2009" name="Malar. J.">
        <title>Sequence variation of PfEMP1-DBLalpha in association with rosette formation in Plasmodium falciparum isolates causing severe and uncomplicated malaria.</title>
        <authorList>
            <person name="Horata N."/>
            <person name="Kalambaheti T."/>
            <person name="Craig A."/>
            <person name="Khusmith S."/>
        </authorList>
    </citation>
    <scope>NUCLEOTIDE SEQUENCE</scope>
</reference>
<protein>
    <submittedName>
        <fullName evidence="2">Erythrocyte membrane protein</fullName>
    </submittedName>
</protein>
<name>D3GI14_PLAFA</name>
<dbReference type="InterPro" id="IPR042202">
    <property type="entry name" value="Duffy-ag-bd_sf"/>
</dbReference>
<dbReference type="InterPro" id="IPR008602">
    <property type="entry name" value="Duffy-antigen-binding"/>
</dbReference>
<dbReference type="GO" id="GO:0046789">
    <property type="term" value="F:host cell surface receptor binding"/>
    <property type="evidence" value="ECO:0007669"/>
    <property type="project" value="InterPro"/>
</dbReference>
<dbReference type="AlphaFoldDB" id="D3GI14"/>
<feature type="non-terminal residue" evidence="2">
    <location>
        <position position="1"/>
    </location>
</feature>
<dbReference type="GO" id="GO:0016020">
    <property type="term" value="C:membrane"/>
    <property type="evidence" value="ECO:0007669"/>
    <property type="project" value="InterPro"/>
</dbReference>
<feature type="non-terminal residue" evidence="2">
    <location>
        <position position="128"/>
    </location>
</feature>
<evidence type="ECO:0000259" key="1">
    <source>
        <dbReference type="Pfam" id="PF05424"/>
    </source>
</evidence>
<dbReference type="Pfam" id="PF05424">
    <property type="entry name" value="Duffy_binding"/>
    <property type="match status" value="1"/>
</dbReference>
<sequence length="128" mass="15429">DIGDIVRGKDLYLGYDDEEKNRRKQLEDKLKEVLGKIHEDVTSGKNGQTLKTRYQKDGGDYYKLREDWWTANREISMESYHVRSWELFSIYTKNMWLLTRWSPSLGLMPLLRRKCSPHILRYVPQYIR</sequence>
<dbReference type="Gene3D" id="1.20.1310.20">
    <property type="entry name" value="Duffy-antigen binding domain"/>
    <property type="match status" value="1"/>
</dbReference>
<accession>D3GI14</accession>
<gene>
    <name evidence="2" type="primary">var</name>
</gene>
<proteinExistence type="evidence at transcript level"/>
<evidence type="ECO:0000313" key="2">
    <source>
        <dbReference type="EMBL" id="ACZ81834.1"/>
    </source>
</evidence>
<dbReference type="EMBL" id="FJ876640">
    <property type="protein sequence ID" value="ACZ81834.1"/>
    <property type="molecule type" value="mRNA"/>
</dbReference>